<dbReference type="Gene3D" id="3.40.470.10">
    <property type="entry name" value="Uracil-DNA glycosylase-like domain"/>
    <property type="match status" value="1"/>
</dbReference>
<proteinExistence type="predicted"/>
<evidence type="ECO:0000313" key="3">
    <source>
        <dbReference type="Proteomes" id="UP001377160"/>
    </source>
</evidence>
<dbReference type="InterPro" id="IPR036895">
    <property type="entry name" value="Uracil-DNA_glycosylase-like_sf"/>
</dbReference>
<gene>
    <name evidence="2" type="ORF">V8Z71_15160</name>
</gene>
<accession>A0ABU9FVZ7</accession>
<sequence>MSSSLLTEIRQCRACEPHLSHGANPVIQAHSNARLLIIGQAPGIKVHESSIPWNDASGERLRDWLGIDRDTFYDEQKVAIVPMGFCYPGKGKSGDLPPRKECAELWHKKVLQSLPNIQMTLLIGQYAQNYYLTNKTTSTLTETVRNWQVWAPELLPLPHPSPRNNIWLKKNPWFENDVIPYIRKLISEHLAYHDPNTQLAARQRE</sequence>
<dbReference type="SMART" id="SM00986">
    <property type="entry name" value="UDG"/>
    <property type="match status" value="1"/>
</dbReference>
<dbReference type="PANTHER" id="PTHR42160">
    <property type="entry name" value="URACIL-DNA GLYCOSYLASE SUPERFAMILY PROTEIN"/>
    <property type="match status" value="1"/>
</dbReference>
<dbReference type="EMBL" id="JBANDX010000012">
    <property type="protein sequence ID" value="MEL0609660.1"/>
    <property type="molecule type" value="Genomic_DNA"/>
</dbReference>
<reference evidence="2 3" key="1">
    <citation type="submission" date="2024-02" db="EMBL/GenBank/DDBJ databases">
        <title>Bacteria isolated from the canopy kelp, Nereocystis luetkeana.</title>
        <authorList>
            <person name="Pfister C.A."/>
            <person name="Younker I.T."/>
            <person name="Light S.H."/>
        </authorList>
    </citation>
    <scope>NUCLEOTIDE SEQUENCE [LARGE SCALE GENOMIC DNA]</scope>
    <source>
        <strain evidence="2 3">TI.1.15</strain>
    </source>
</reference>
<evidence type="ECO:0000259" key="1">
    <source>
        <dbReference type="SMART" id="SM00986"/>
    </source>
</evidence>
<dbReference type="Proteomes" id="UP001377160">
    <property type="component" value="Unassembled WGS sequence"/>
</dbReference>
<dbReference type="RefSeq" id="WP_341635504.1">
    <property type="nucleotide sequence ID" value="NZ_JBANDX010000012.1"/>
</dbReference>
<dbReference type="SMART" id="SM00987">
    <property type="entry name" value="UreE_C"/>
    <property type="match status" value="1"/>
</dbReference>
<protein>
    <submittedName>
        <fullName evidence="2">Uracil-DNA glycosylase family protein</fullName>
    </submittedName>
</protein>
<organism evidence="2 3">
    <name type="scientific">Vibrio echinoideorum</name>
    <dbReference type="NCBI Taxonomy" id="2100116"/>
    <lineage>
        <taxon>Bacteria</taxon>
        <taxon>Pseudomonadati</taxon>
        <taxon>Pseudomonadota</taxon>
        <taxon>Gammaproteobacteria</taxon>
        <taxon>Vibrionales</taxon>
        <taxon>Vibrionaceae</taxon>
        <taxon>Vibrio</taxon>
    </lineage>
</organism>
<dbReference type="InterPro" id="IPR005122">
    <property type="entry name" value="Uracil-DNA_glycosylase-like"/>
</dbReference>
<dbReference type="PANTHER" id="PTHR42160:SF1">
    <property type="entry name" value="URACIL-DNA GLYCOSYLASE SUPERFAMILY PROTEIN"/>
    <property type="match status" value="1"/>
</dbReference>
<dbReference type="InterPro" id="IPR047124">
    <property type="entry name" value="HI_0220.2"/>
</dbReference>
<keyword evidence="3" id="KW-1185">Reference proteome</keyword>
<dbReference type="CDD" id="cd10033">
    <property type="entry name" value="UDG_like"/>
    <property type="match status" value="1"/>
</dbReference>
<dbReference type="SUPFAM" id="SSF52141">
    <property type="entry name" value="Uracil-DNA glycosylase-like"/>
    <property type="match status" value="1"/>
</dbReference>
<comment type="caution">
    <text evidence="2">The sequence shown here is derived from an EMBL/GenBank/DDBJ whole genome shotgun (WGS) entry which is preliminary data.</text>
</comment>
<evidence type="ECO:0000313" key="2">
    <source>
        <dbReference type="EMBL" id="MEL0609660.1"/>
    </source>
</evidence>
<name>A0ABU9FVZ7_9VIBR</name>
<feature type="domain" description="Uracil-DNA glycosylase-like" evidence="1">
    <location>
        <begin position="26"/>
        <end position="183"/>
    </location>
</feature>
<dbReference type="Pfam" id="PF03167">
    <property type="entry name" value="UDG"/>
    <property type="match status" value="1"/>
</dbReference>